<dbReference type="InterPro" id="IPR006498">
    <property type="entry name" value="Tail_tube"/>
</dbReference>
<proteinExistence type="predicted"/>
<organism evidence="1 2">
    <name type="scientific">Verminephrobacter aporrectodeae subsp. tuberculatae</name>
    <dbReference type="NCBI Taxonomy" id="1110392"/>
    <lineage>
        <taxon>Bacteria</taxon>
        <taxon>Pseudomonadati</taxon>
        <taxon>Pseudomonadota</taxon>
        <taxon>Betaproteobacteria</taxon>
        <taxon>Burkholderiales</taxon>
        <taxon>Comamonadaceae</taxon>
        <taxon>Verminephrobacter</taxon>
    </lineage>
</organism>
<dbReference type="RefSeq" id="WP_265281270.1">
    <property type="nucleotide sequence ID" value="NZ_QZCW01000001.1"/>
</dbReference>
<comment type="caution">
    <text evidence="1">The sequence shown here is derived from an EMBL/GenBank/DDBJ whole genome shotgun (WGS) entry which is preliminary data.</text>
</comment>
<dbReference type="Proteomes" id="UP001208935">
    <property type="component" value="Unassembled WGS sequence"/>
</dbReference>
<evidence type="ECO:0000313" key="2">
    <source>
        <dbReference type="Proteomes" id="UP001208935"/>
    </source>
</evidence>
<sequence length="169" mass="18599">MGLPNKLKNFATFIDGVSYVGETDEVSLPKLSRKMEKFRAGGMSGEVEMDFGMEAMEMEIKAAGWLKDTLKTWGSGRHDAVLVRWAGACQTDDSEAVDAVEVVVRGRFKEFDPGKAKGGDKTEHGLKLAVSYYKLTINADVLLEIDVVNMIEFVHGVDRLQEVRAALGI</sequence>
<gene>
    <name evidence="1" type="ORF">D5039_04970</name>
</gene>
<protein>
    <submittedName>
        <fullName evidence="1">Phage major tail tube protein</fullName>
    </submittedName>
</protein>
<evidence type="ECO:0000313" key="1">
    <source>
        <dbReference type="EMBL" id="MCW5320556.1"/>
    </source>
</evidence>
<dbReference type="Pfam" id="PF04985">
    <property type="entry name" value="Phage_tube"/>
    <property type="match status" value="1"/>
</dbReference>
<dbReference type="NCBIfam" id="TIGR01611">
    <property type="entry name" value="tail_tube"/>
    <property type="match status" value="1"/>
</dbReference>
<reference evidence="2" key="1">
    <citation type="submission" date="2023-07" db="EMBL/GenBank/DDBJ databases">
        <title>Verminephrobacter genomes.</title>
        <authorList>
            <person name="Lund M.B."/>
        </authorList>
    </citation>
    <scope>NUCLEOTIDE SEQUENCE [LARGE SCALE GENOMIC DNA]</scope>
    <source>
        <strain evidence="2">AtM5-05</strain>
    </source>
</reference>
<name>A0ABT3KQF2_9BURK</name>
<dbReference type="EMBL" id="QZCW01000001">
    <property type="protein sequence ID" value="MCW5320556.1"/>
    <property type="molecule type" value="Genomic_DNA"/>
</dbReference>
<keyword evidence="2" id="KW-1185">Reference proteome</keyword>
<accession>A0ABT3KQF2</accession>